<evidence type="ECO:0000259" key="13">
    <source>
        <dbReference type="PROSITE" id="PS50109"/>
    </source>
</evidence>
<keyword evidence="6" id="KW-0808">Transferase</keyword>
<dbReference type="EC" id="2.7.13.3" evidence="3"/>
<gene>
    <name evidence="14" type="ORF">UFOPK1561_00757</name>
    <name evidence="15" type="ORF">UFOPK2044_00665</name>
    <name evidence="16" type="ORF">UFOPK2165_00489</name>
</gene>
<dbReference type="InterPro" id="IPR050351">
    <property type="entry name" value="BphY/WalK/GraS-like"/>
</dbReference>
<keyword evidence="5" id="KW-0597">Phosphoprotein</keyword>
<dbReference type="SMART" id="SM00387">
    <property type="entry name" value="HATPase_c"/>
    <property type="match status" value="1"/>
</dbReference>
<dbReference type="EMBL" id="CAEZVO010000087">
    <property type="protein sequence ID" value="CAB4635951.1"/>
    <property type="molecule type" value="Genomic_DNA"/>
</dbReference>
<dbReference type="EMBL" id="CAEZSZ010000091">
    <property type="protein sequence ID" value="CAB4558536.1"/>
    <property type="molecule type" value="Genomic_DNA"/>
</dbReference>
<dbReference type="PRINTS" id="PR00344">
    <property type="entry name" value="BCTRLSENSOR"/>
</dbReference>
<dbReference type="Pfam" id="PF02518">
    <property type="entry name" value="HATPase_c"/>
    <property type="match status" value="1"/>
</dbReference>
<evidence type="ECO:0000256" key="2">
    <source>
        <dbReference type="ARBA" id="ARBA00004236"/>
    </source>
</evidence>
<keyword evidence="12" id="KW-0812">Transmembrane</keyword>
<dbReference type="GO" id="GO:0005524">
    <property type="term" value="F:ATP binding"/>
    <property type="evidence" value="ECO:0007669"/>
    <property type="project" value="UniProtKB-KW"/>
</dbReference>
<dbReference type="GO" id="GO:0004721">
    <property type="term" value="F:phosphoprotein phosphatase activity"/>
    <property type="evidence" value="ECO:0007669"/>
    <property type="project" value="TreeGrafter"/>
</dbReference>
<feature type="domain" description="Histidine kinase" evidence="13">
    <location>
        <begin position="155"/>
        <end position="371"/>
    </location>
</feature>
<dbReference type="AlphaFoldDB" id="A0A6J6K643"/>
<comment type="catalytic activity">
    <reaction evidence="1">
        <text>ATP + protein L-histidine = ADP + protein N-phospho-L-histidine.</text>
        <dbReference type="EC" id="2.7.13.3"/>
    </reaction>
</comment>
<accession>A0A6J6K643</accession>
<evidence type="ECO:0000256" key="4">
    <source>
        <dbReference type="ARBA" id="ARBA00022475"/>
    </source>
</evidence>
<dbReference type="PROSITE" id="PS50109">
    <property type="entry name" value="HIS_KIN"/>
    <property type="match status" value="1"/>
</dbReference>
<dbReference type="InterPro" id="IPR005467">
    <property type="entry name" value="His_kinase_dom"/>
</dbReference>
<evidence type="ECO:0000256" key="10">
    <source>
        <dbReference type="ARBA" id="ARBA00023012"/>
    </source>
</evidence>
<dbReference type="PANTHER" id="PTHR45453">
    <property type="entry name" value="PHOSPHATE REGULON SENSOR PROTEIN PHOR"/>
    <property type="match status" value="1"/>
</dbReference>
<evidence type="ECO:0000256" key="9">
    <source>
        <dbReference type="ARBA" id="ARBA00022840"/>
    </source>
</evidence>
<evidence type="ECO:0000256" key="11">
    <source>
        <dbReference type="ARBA" id="ARBA00023136"/>
    </source>
</evidence>
<evidence type="ECO:0000256" key="5">
    <source>
        <dbReference type="ARBA" id="ARBA00022553"/>
    </source>
</evidence>
<evidence type="ECO:0000256" key="12">
    <source>
        <dbReference type="SAM" id="Phobius"/>
    </source>
</evidence>
<dbReference type="InterPro" id="IPR036097">
    <property type="entry name" value="HisK_dim/P_sf"/>
</dbReference>
<keyword evidence="11 12" id="KW-0472">Membrane</keyword>
<feature type="transmembrane region" description="Helical" evidence="12">
    <location>
        <begin position="6"/>
        <end position="30"/>
    </location>
</feature>
<dbReference type="SUPFAM" id="SSF47384">
    <property type="entry name" value="Homodimeric domain of signal transducing histidine kinase"/>
    <property type="match status" value="1"/>
</dbReference>
<keyword evidence="9" id="KW-0067">ATP-binding</keyword>
<evidence type="ECO:0000256" key="6">
    <source>
        <dbReference type="ARBA" id="ARBA00022679"/>
    </source>
</evidence>
<dbReference type="CDD" id="cd00082">
    <property type="entry name" value="HisKA"/>
    <property type="match status" value="1"/>
</dbReference>
<keyword evidence="12" id="KW-1133">Transmembrane helix</keyword>
<organism evidence="16">
    <name type="scientific">freshwater metagenome</name>
    <dbReference type="NCBI Taxonomy" id="449393"/>
    <lineage>
        <taxon>unclassified sequences</taxon>
        <taxon>metagenomes</taxon>
        <taxon>ecological metagenomes</taxon>
    </lineage>
</organism>
<evidence type="ECO:0000256" key="1">
    <source>
        <dbReference type="ARBA" id="ARBA00000085"/>
    </source>
</evidence>
<dbReference type="PANTHER" id="PTHR45453:SF1">
    <property type="entry name" value="PHOSPHATE REGULON SENSOR PROTEIN PHOR"/>
    <property type="match status" value="1"/>
</dbReference>
<dbReference type="FunFam" id="3.30.565.10:FF:000006">
    <property type="entry name" value="Sensor histidine kinase WalK"/>
    <property type="match status" value="1"/>
</dbReference>
<name>A0A6J6K643_9ZZZZ</name>
<evidence type="ECO:0000256" key="8">
    <source>
        <dbReference type="ARBA" id="ARBA00022777"/>
    </source>
</evidence>
<dbReference type="EMBL" id="CAEZWA010000069">
    <property type="protein sequence ID" value="CAB4643339.1"/>
    <property type="molecule type" value="Genomic_DNA"/>
</dbReference>
<evidence type="ECO:0000313" key="14">
    <source>
        <dbReference type="EMBL" id="CAB4558536.1"/>
    </source>
</evidence>
<keyword evidence="10" id="KW-0902">Two-component regulatory system</keyword>
<evidence type="ECO:0000256" key="3">
    <source>
        <dbReference type="ARBA" id="ARBA00012438"/>
    </source>
</evidence>
<protein>
    <recommendedName>
        <fullName evidence="3">histidine kinase</fullName>
        <ecNumber evidence="3">2.7.13.3</ecNumber>
    </recommendedName>
</protein>
<reference evidence="16" key="1">
    <citation type="submission" date="2020-05" db="EMBL/GenBank/DDBJ databases">
        <authorList>
            <person name="Chiriac C."/>
            <person name="Salcher M."/>
            <person name="Ghai R."/>
            <person name="Kavagutti S V."/>
        </authorList>
    </citation>
    <scope>NUCLEOTIDE SEQUENCE</scope>
</reference>
<sequence>MNNSLPILLAGLLGLVLGGAGVWILSSLLGRRKMLRVAERQAQDTVADLLDVLATAGLLLDSSNQAIRTTTGADVLGLLNGRNLAHPELYDLVSLARETKKPAEAEIELSNSLQSGPSWVRARAALLSDGNVLLTVADETESQRLEETRRDFVANISHELKTPIGAISLLSEALIDGADDKELVKKFSADLFRESKRLASLVQDIIQLSRLQSADLVKTATPIDLAGVIAEAVERNQVLADRSGVKIAWENPASTVVLGDAEMLNMAVKNLIENAILYSDEGGQVGVGLREAEGTAQISVTDNGVGIEPEHVERIFERFYRADPSRSRATGGTGLGLAIVKHVANNHRGDIQVFSKPGFGSTFTLRLPIYDSESLMNEEVNK</sequence>
<keyword evidence="7" id="KW-0547">Nucleotide-binding</keyword>
<keyword evidence="8" id="KW-0418">Kinase</keyword>
<dbReference type="Gene3D" id="3.30.565.10">
    <property type="entry name" value="Histidine kinase-like ATPase, C-terminal domain"/>
    <property type="match status" value="1"/>
</dbReference>
<evidence type="ECO:0000256" key="7">
    <source>
        <dbReference type="ARBA" id="ARBA00022741"/>
    </source>
</evidence>
<comment type="subcellular location">
    <subcellularLocation>
        <location evidence="2">Cell membrane</location>
    </subcellularLocation>
</comment>
<dbReference type="InterPro" id="IPR003594">
    <property type="entry name" value="HATPase_dom"/>
</dbReference>
<evidence type="ECO:0000313" key="15">
    <source>
        <dbReference type="EMBL" id="CAB4635951.1"/>
    </source>
</evidence>
<dbReference type="GO" id="GO:0000155">
    <property type="term" value="F:phosphorelay sensor kinase activity"/>
    <property type="evidence" value="ECO:0007669"/>
    <property type="project" value="InterPro"/>
</dbReference>
<dbReference type="Pfam" id="PF00512">
    <property type="entry name" value="HisKA"/>
    <property type="match status" value="1"/>
</dbReference>
<dbReference type="SMART" id="SM00388">
    <property type="entry name" value="HisKA"/>
    <property type="match status" value="1"/>
</dbReference>
<dbReference type="SUPFAM" id="SSF55874">
    <property type="entry name" value="ATPase domain of HSP90 chaperone/DNA topoisomerase II/histidine kinase"/>
    <property type="match status" value="1"/>
</dbReference>
<dbReference type="CDD" id="cd00075">
    <property type="entry name" value="HATPase"/>
    <property type="match status" value="1"/>
</dbReference>
<dbReference type="GO" id="GO:0005886">
    <property type="term" value="C:plasma membrane"/>
    <property type="evidence" value="ECO:0007669"/>
    <property type="project" value="UniProtKB-SubCell"/>
</dbReference>
<dbReference type="GO" id="GO:0016036">
    <property type="term" value="P:cellular response to phosphate starvation"/>
    <property type="evidence" value="ECO:0007669"/>
    <property type="project" value="TreeGrafter"/>
</dbReference>
<dbReference type="InterPro" id="IPR003661">
    <property type="entry name" value="HisK_dim/P_dom"/>
</dbReference>
<keyword evidence="4" id="KW-1003">Cell membrane</keyword>
<evidence type="ECO:0000313" key="16">
    <source>
        <dbReference type="EMBL" id="CAB4643339.1"/>
    </source>
</evidence>
<dbReference type="InterPro" id="IPR036890">
    <property type="entry name" value="HATPase_C_sf"/>
</dbReference>
<dbReference type="Gene3D" id="1.10.287.130">
    <property type="match status" value="1"/>
</dbReference>
<dbReference type="InterPro" id="IPR004358">
    <property type="entry name" value="Sig_transdc_His_kin-like_C"/>
</dbReference>
<proteinExistence type="predicted"/>
<dbReference type="FunFam" id="1.10.287.130:FF:000008">
    <property type="entry name" value="Two-component sensor histidine kinase"/>
    <property type="match status" value="1"/>
</dbReference>